<accession>A0ABM6RUD3</accession>
<dbReference type="EMBL" id="CP019454">
    <property type="protein sequence ID" value="AUW94942.1"/>
    <property type="molecule type" value="Genomic_DNA"/>
</dbReference>
<keyword evidence="1" id="KW-1133">Transmembrane helix</keyword>
<name>A0ABM6RUD3_9FIRM</name>
<evidence type="ECO:0000313" key="3">
    <source>
        <dbReference type="Proteomes" id="UP000325292"/>
    </source>
</evidence>
<organism evidence="2 3">
    <name type="scientific">Sulfobacillus thermotolerans</name>
    <dbReference type="NCBI Taxonomy" id="338644"/>
    <lineage>
        <taxon>Bacteria</taxon>
        <taxon>Bacillati</taxon>
        <taxon>Bacillota</taxon>
        <taxon>Clostridia</taxon>
        <taxon>Eubacteriales</taxon>
        <taxon>Clostridiales Family XVII. Incertae Sedis</taxon>
        <taxon>Sulfobacillus</taxon>
    </lineage>
</organism>
<keyword evidence="1" id="KW-0812">Transmembrane</keyword>
<gene>
    <name evidence="2" type="ORF">BXT84_14080</name>
</gene>
<dbReference type="Proteomes" id="UP000325292">
    <property type="component" value="Chromosome"/>
</dbReference>
<proteinExistence type="predicted"/>
<evidence type="ECO:0000313" key="2">
    <source>
        <dbReference type="EMBL" id="AUW94942.1"/>
    </source>
</evidence>
<protein>
    <submittedName>
        <fullName evidence="2">Uncharacterized protein</fullName>
    </submittedName>
</protein>
<feature type="transmembrane region" description="Helical" evidence="1">
    <location>
        <begin position="100"/>
        <end position="122"/>
    </location>
</feature>
<reference evidence="2 3" key="1">
    <citation type="journal article" date="2019" name="Sci. Rep.">
        <title>Sulfobacillus thermotolerans: new insights into resistance and metabolic capacities of acidophilic chemolithotrophs.</title>
        <authorList>
            <person name="Panyushkina A.E."/>
            <person name="Babenko V.V."/>
            <person name="Nikitina A.S."/>
            <person name="Selezneva O.V."/>
            <person name="Tsaplina I.A."/>
            <person name="Letarova M.A."/>
            <person name="Kostryukova E.S."/>
            <person name="Letarov A.V."/>
        </authorList>
    </citation>
    <scope>NUCLEOTIDE SEQUENCE [LARGE SCALE GENOMIC DNA]</scope>
    <source>
        <strain evidence="2 3">Kr1</strain>
    </source>
</reference>
<sequence>MTQENDFIIQIWDEETAQANTQAIENAKQADINIWESTARNYRFAKYVDRRAYHRHHRHTQTPKIHRPQWNEDPFRQQTPVTRQWPVTDLSPHISPVSEMLVGTLILALMIIVTAFHVMMGLGSIEQMFAAKVSLFENASPSGLVISGPLAGLEQFFQNIIHRFGTVFINLF</sequence>
<keyword evidence="1" id="KW-0472">Membrane</keyword>
<evidence type="ECO:0000256" key="1">
    <source>
        <dbReference type="SAM" id="Phobius"/>
    </source>
</evidence>
<keyword evidence="3" id="KW-1185">Reference proteome</keyword>